<feature type="transmembrane region" description="Helical" evidence="1">
    <location>
        <begin position="37"/>
        <end position="56"/>
    </location>
</feature>
<organism evidence="2 3">
    <name type="scientific">Yinghuangia soli</name>
    <dbReference type="NCBI Taxonomy" id="2908204"/>
    <lineage>
        <taxon>Bacteria</taxon>
        <taxon>Bacillati</taxon>
        <taxon>Actinomycetota</taxon>
        <taxon>Actinomycetes</taxon>
        <taxon>Kitasatosporales</taxon>
        <taxon>Streptomycetaceae</taxon>
        <taxon>Yinghuangia</taxon>
    </lineage>
</organism>
<dbReference type="Proteomes" id="UP001165378">
    <property type="component" value="Unassembled WGS sequence"/>
</dbReference>
<keyword evidence="3" id="KW-1185">Reference proteome</keyword>
<evidence type="ECO:0000313" key="2">
    <source>
        <dbReference type="EMBL" id="MCF2526464.1"/>
    </source>
</evidence>
<keyword evidence="1" id="KW-0812">Transmembrane</keyword>
<dbReference type="AlphaFoldDB" id="A0AA41PX52"/>
<protein>
    <submittedName>
        <fullName evidence="2">Uncharacterized protein</fullName>
    </submittedName>
</protein>
<dbReference type="RefSeq" id="WP_235050551.1">
    <property type="nucleotide sequence ID" value="NZ_JAKFHA010000002.1"/>
</dbReference>
<name>A0AA41PX52_9ACTN</name>
<reference evidence="2" key="1">
    <citation type="submission" date="2022-01" db="EMBL/GenBank/DDBJ databases">
        <title>Genome-Based Taxonomic Classification of the Phylum Actinobacteria.</title>
        <authorList>
            <person name="Gao Y."/>
        </authorList>
    </citation>
    <scope>NUCLEOTIDE SEQUENCE</scope>
    <source>
        <strain evidence="2">KLBMP 8922</strain>
    </source>
</reference>
<proteinExistence type="predicted"/>
<evidence type="ECO:0000313" key="3">
    <source>
        <dbReference type="Proteomes" id="UP001165378"/>
    </source>
</evidence>
<keyword evidence="1" id="KW-1133">Transmembrane helix</keyword>
<accession>A0AA41PX52</accession>
<feature type="transmembrane region" description="Helical" evidence="1">
    <location>
        <begin position="162"/>
        <end position="180"/>
    </location>
</feature>
<feature type="transmembrane region" description="Helical" evidence="1">
    <location>
        <begin position="68"/>
        <end position="92"/>
    </location>
</feature>
<gene>
    <name evidence="2" type="ORF">LZ495_04400</name>
</gene>
<keyword evidence="1" id="KW-0472">Membrane</keyword>
<comment type="caution">
    <text evidence="2">The sequence shown here is derived from an EMBL/GenBank/DDBJ whole genome shotgun (WGS) entry which is preliminary data.</text>
</comment>
<dbReference type="EMBL" id="JAKFHA010000002">
    <property type="protein sequence ID" value="MCF2526464.1"/>
    <property type="molecule type" value="Genomic_DNA"/>
</dbReference>
<evidence type="ECO:0000256" key="1">
    <source>
        <dbReference type="SAM" id="Phobius"/>
    </source>
</evidence>
<sequence>MLAVSRPLRAARAAVFAAVCVVLSAAGHTLMTSDPLPVWTVLAGFAAVFAVAYAAAGRERSWGGIAALLAFGQLALHTLFSFGMAAAAPAMAGHGTAGSGLSILDRLLCGSRDSAGRIMLPPGWSARDVVASAGLDPDAVGALPDPAAAAGHGSGPMIFDGGLGMAAAHVAAAVVAAWWLRQGEAALFRLLARLHAVAVAPLRAVLALLFGTVPVRHVPSPVRRTRHAVPLLRSAHLRHAVVRRGPPVFAPAC</sequence>